<dbReference type="InterPro" id="IPR003284">
    <property type="entry name" value="Sal_SpvB"/>
</dbReference>
<feature type="region of interest" description="Disordered" evidence="4">
    <location>
        <begin position="1"/>
        <end position="24"/>
    </location>
</feature>
<dbReference type="PANTHER" id="PTHR32305:SF15">
    <property type="entry name" value="PROTEIN RHSA-RELATED"/>
    <property type="match status" value="1"/>
</dbReference>
<feature type="region of interest" description="Disordered" evidence="4">
    <location>
        <begin position="1053"/>
        <end position="1076"/>
    </location>
</feature>
<reference evidence="7 8" key="1">
    <citation type="submission" date="2020-08" db="EMBL/GenBank/DDBJ databases">
        <title>Genomic Encyclopedia of Type Strains, Phase IV (KMG-IV): sequencing the most valuable type-strain genomes for metagenomic binning, comparative biology and taxonomic classification.</title>
        <authorList>
            <person name="Goeker M."/>
        </authorList>
    </citation>
    <scope>NUCLEOTIDE SEQUENCE [LARGE SCALE GENOMIC DNA]</scope>
    <source>
        <strain evidence="7 8">DSM 17976</strain>
    </source>
</reference>
<dbReference type="Pfam" id="PF03534">
    <property type="entry name" value="SpvB"/>
    <property type="match status" value="1"/>
</dbReference>
<keyword evidence="8" id="KW-1185">Reference proteome</keyword>
<dbReference type="InterPro" id="IPR022045">
    <property type="entry name" value="TcdB_toxin_mid/N"/>
</dbReference>
<evidence type="ECO:0000313" key="8">
    <source>
        <dbReference type="Proteomes" id="UP000541352"/>
    </source>
</evidence>
<evidence type="ECO:0000256" key="1">
    <source>
        <dbReference type="ARBA" id="ARBA00004613"/>
    </source>
</evidence>
<keyword evidence="3" id="KW-0843">Virulence</keyword>
<organism evidence="7 8">
    <name type="scientific">Runella defluvii</name>
    <dbReference type="NCBI Taxonomy" id="370973"/>
    <lineage>
        <taxon>Bacteria</taxon>
        <taxon>Pseudomonadati</taxon>
        <taxon>Bacteroidota</taxon>
        <taxon>Cytophagia</taxon>
        <taxon>Cytophagales</taxon>
        <taxon>Spirosomataceae</taxon>
        <taxon>Runella</taxon>
    </lineage>
</organism>
<dbReference type="NCBIfam" id="TIGR03696">
    <property type="entry name" value="Rhs_assc_core"/>
    <property type="match status" value="1"/>
</dbReference>
<dbReference type="InterPro" id="IPR028994">
    <property type="entry name" value="Integrin_alpha_N"/>
</dbReference>
<dbReference type="SUPFAM" id="SSF69318">
    <property type="entry name" value="Integrin alpha N-terminal domain"/>
    <property type="match status" value="1"/>
</dbReference>
<dbReference type="Gene3D" id="2.180.10.10">
    <property type="entry name" value="RHS repeat-associated core"/>
    <property type="match status" value="1"/>
</dbReference>
<dbReference type="Proteomes" id="UP000541352">
    <property type="component" value="Unassembled WGS sequence"/>
</dbReference>
<accession>A0A7W5ZQV8</accession>
<dbReference type="PANTHER" id="PTHR32305">
    <property type="match status" value="1"/>
</dbReference>
<feature type="domain" description="Insecticide toxin TcdB middle/C-terminal" evidence="5">
    <location>
        <begin position="930"/>
        <end position="1095"/>
    </location>
</feature>
<dbReference type="Pfam" id="PF12255">
    <property type="entry name" value="TcdB_toxin_midC"/>
    <property type="match status" value="1"/>
</dbReference>
<dbReference type="GO" id="GO:0005737">
    <property type="term" value="C:cytoplasm"/>
    <property type="evidence" value="ECO:0007669"/>
    <property type="project" value="InterPro"/>
</dbReference>
<dbReference type="InterPro" id="IPR022385">
    <property type="entry name" value="Rhs_assc_core"/>
</dbReference>
<proteinExistence type="predicted"/>
<sequence>MSANQKQGERQERANVVSTLSEERSTKSNAIEIPQITLPKGGGALKGIDEKFLVNAANGTASFAIPLPVSPNRNGFTPQLSLSYNSGVGNGPFGIGWELDFPSIQRRTDKKLPRYFDSNDIEKIATEDSFMFSGAEELVPMLELDGGQWKVKQFSDDTTNFIIRQYRPRLEGSFLRIERIFEKETTTYYWKVTTKENITTFFGLSASCRIADPTDESKVFQWLPEFAYDDKGSWVWYEYKEEDLTNVANEVNEKNRFEGIAKFTNRHLKRVKYGNSVAKYVEDSPYQPALPVGESYFFELVFDYGEHAETLPKTEELEKWSARNDAFSSYRSGFELRTYRLCKRVLMFHHFSELGNEPTLVRSLDMDYKKSRIYGGIEQKEAEVTYLRAIEQCGYVKNGAASYSKRTLPKLTFEYQELNWNKDVKNVSNESLIHSPSGLSGNYQWVDLYNEGINGLLTEQANAWFYKSNFGVVETDELHFSQAQMVMPKPSFLGLGNGSLQLQDLNANGEKQLVVNSGGVQGYFELKDDGEWQPFRTFLKNLHLDLKNPNVRMLDVNGDGKPEVVLSDEGAFWFWENEGKIGYDAPELAAKPYDEEQGAAIVFADQEQRIFLADMSGDGMTDIVRIRNGEVCYWANMGYGRFAPKVTMRNSPVFDHSDLFNPSYIQLADVSGTGATDIIYLGKNTFKAYLNCSGNAWTDGETIEPFFSTEQPNRITITDLLGNGTACIVWSSEMPAYVNAPMRYMDLMGGNKPHLMKSHENGLGKTTSVAYKSSTFFYLKDKLNGTPWITKLAFPVQVVAKTISTDSVTNVRFSAEYSYHHGYYDHAEREFRGFGRVEQRDTEEFEVTDFANLSTSEHHQPPVLTKTWFHTGAFLDRDRILNQFKQEYWYKNEALADVSEYELPDAVLLAADHLGAFDINIISADEWREALRACKGMTLRQEVFGLDAKKRIADERKAKNYVDGNADFEAFKKEVALKELIPYNVATHNCEIQLLQARGKNRYASFIVKESEAITFTYERDHEDPRIAHTLNLETDELGNLLESVSIVYPRKKEEPLLENEPSDNDAARRAKQHGKDGQKKTWITFAKNDFTNDILAPANYYLRKNWQTQTYELTGVKPQSGYFKIADFKNKVTNFQEIEYQQIASGSLPQKRLIEHIKTKFYDADLSLPLADGQIATRAVPYEAYQLAFTPHLINNIFTPSTSSAQFEVTETDLLAAKYLSLDAKWWVQSGTVIHKHNGENFDDLKGRFFASVGYIDPFDSETAVEYDARHLFMQRALAYIDKTANIFNETKVLRFNYRTLSPDVMQDINDNISSVIVDELGLVKATAIEGKDTNNDQQGEEADNLNGFKEHTDQAEKELIAAFFATAKVALPNVCAYNQLQTLAWQLLGSASARMVYDFSAQPTVVASIVREQHANVNLQSPLQISFEYTDGMGKVAMKKVQAEPGIVKLPNGTEINTENKLRWIGNGRTVLNNKGNPIKQYEPYFSTTPAYEADPMLVEQGVSPILYYDGAGRNVRTELPNGTFTKVVFDAWKQLTYDVNDTIEESTWKNDLKNATAYAKSKSHADTPSCIILDSLGRPTLGIDHNKWLDSNGNPKEEKYFTYSTIDIEGNALSVTDARGNTVMAWRYDMLGHRVMQTSMDAGKRWMLNDASGKPIRAFDERGHEFIFEYDKAHRPTKKIVRGGDGAVALNHCYETIIYGEGLPNDKAKNLRGQAAVLYDTAGKITSERHDFKGNLLESTRVFAKDYKNTPHWDTPNPDDFLEGTKYTFTTNTTYDALNRPVQQITPDGKATLSTFNTGALLEKVILREGSRSTEYVSNIDYNEKGQRTRIIYGNGVTTKYDYDSLTFRLQRLFTSSLSGSREEVLQDLNYTYDPTGNITTIQDRAIPTVFFNNQKIQGKNEYTYDALYRLVTATGREQNTNSPNFDTCDNWNDAFALFNHNSGDTMAMRNYTQRYQYDQVGNILQMKHEAGANGSWTRNNAYESKNNRIKNTTVGNSTYNFTHHALHGYMEVMPHLSSMVWTFKEELQATAKQVVNNGTPETTYYVYDSSGQRARKITENQAAAGVMPTFKDERIYVGGYEIYKNQNGLERETLHIMDDKQRIAMIDTETEARTFLGMNLGRTSPEQTVRYQLGNHLGSASLELDENAAVISYEEYHPYGTTAYQARNAVIKAAAKRYRYTGMERDEETGLEYHSARYYMAWLGRWISGDPLELKDGINVFVYVKSNPLNLYDPSGTLSWGQVAGIAAAVVVGTVVTVATAGAAGPVVGVALATVIGGAVGGAAGGAVGEVVEAHIDNREAHVGRAALIGAVAGGVFAGAGVAAGAVARSAGGQAVASAVGRSAVGRTATTAVSRVSAAAGRVAATEAGQAARSVATRVANSSVGRVTASAARRATTGLEAIERVSERAGSSLARRIPGSALNRAEASATTECLQQMTGALNTTEQVVASPSRLSERALKGRADELAEQLSEQGLKRSFGTVGVLQGEVDGQVITLVGGTNQRFTDALRPLLREGEEIVEPLFFNRIKDGTERVLRSERLGIWVHTEQVLANEASERALVNSWVATSNNACKGLCRSSFGPLGDLFPEVLHINPGH</sequence>
<keyword evidence="2" id="KW-0964">Secreted</keyword>
<evidence type="ECO:0000313" key="7">
    <source>
        <dbReference type="EMBL" id="MBB3841983.1"/>
    </source>
</evidence>
<feature type="domain" description="Insecticide toxin TcdB middle/N-terminal" evidence="6">
    <location>
        <begin position="708"/>
        <end position="871"/>
    </location>
</feature>
<evidence type="ECO:0000259" key="6">
    <source>
        <dbReference type="Pfam" id="PF12256"/>
    </source>
</evidence>
<evidence type="ECO:0000256" key="2">
    <source>
        <dbReference type="ARBA" id="ARBA00022525"/>
    </source>
</evidence>
<comment type="subcellular location">
    <subcellularLocation>
        <location evidence="1">Secreted</location>
    </subcellularLocation>
</comment>
<dbReference type="EMBL" id="JACIBY010000023">
    <property type="protein sequence ID" value="MBB3841983.1"/>
    <property type="molecule type" value="Genomic_DNA"/>
</dbReference>
<evidence type="ECO:0000256" key="3">
    <source>
        <dbReference type="ARBA" id="ARBA00023026"/>
    </source>
</evidence>
<evidence type="ECO:0000259" key="5">
    <source>
        <dbReference type="Pfam" id="PF12255"/>
    </source>
</evidence>
<dbReference type="GO" id="GO:0005576">
    <property type="term" value="C:extracellular region"/>
    <property type="evidence" value="ECO:0007669"/>
    <property type="project" value="UniProtKB-SubCell"/>
</dbReference>
<evidence type="ECO:0000256" key="4">
    <source>
        <dbReference type="SAM" id="MobiDB-lite"/>
    </source>
</evidence>
<name>A0A7W5ZQV8_9BACT</name>
<gene>
    <name evidence="7" type="ORF">FHS57_006012</name>
</gene>
<dbReference type="RefSeq" id="WP_183980018.1">
    <property type="nucleotide sequence ID" value="NZ_JACIBY010000023.1"/>
</dbReference>
<dbReference type="InterPro" id="IPR022044">
    <property type="entry name" value="TcdB_toxin_mid/C"/>
</dbReference>
<protein>
    <submittedName>
        <fullName evidence="7">RHS repeat-associated protein</fullName>
    </submittedName>
</protein>
<feature type="compositionally biased region" description="Basic and acidic residues" evidence="4">
    <location>
        <begin position="1066"/>
        <end position="1076"/>
    </location>
</feature>
<dbReference type="PRINTS" id="PR01341">
    <property type="entry name" value="SALSPVBPROT"/>
</dbReference>
<dbReference type="InterPro" id="IPR050708">
    <property type="entry name" value="T6SS_VgrG/RHS"/>
</dbReference>
<dbReference type="Pfam" id="PF12256">
    <property type="entry name" value="TcdB_toxin_midN"/>
    <property type="match status" value="1"/>
</dbReference>
<comment type="caution">
    <text evidence="7">The sequence shown here is derived from an EMBL/GenBank/DDBJ whole genome shotgun (WGS) entry which is preliminary data.</text>
</comment>